<name>A0A3Q8I8Z1_9BACT</name>
<evidence type="ECO:0000259" key="1">
    <source>
        <dbReference type="Pfam" id="PF01494"/>
    </source>
</evidence>
<dbReference type="InterPro" id="IPR002938">
    <property type="entry name" value="FAD-bd"/>
</dbReference>
<dbReference type="InterPro" id="IPR050407">
    <property type="entry name" value="Geranylgeranyl_reductase"/>
</dbReference>
<dbReference type="EMBL" id="MH908889">
    <property type="protein sequence ID" value="AYM52953.1"/>
    <property type="molecule type" value="Genomic_DNA"/>
</dbReference>
<accession>A0A3Q8I8Z1</accession>
<proteinExistence type="predicted"/>
<dbReference type="PANTHER" id="PTHR42685:SF19">
    <property type="entry name" value="POSSIBLE OXIDOREDUCTASE"/>
    <property type="match status" value="1"/>
</dbReference>
<dbReference type="PANTHER" id="PTHR42685">
    <property type="entry name" value="GERANYLGERANYL DIPHOSPHATE REDUCTASE"/>
    <property type="match status" value="1"/>
</dbReference>
<feature type="domain" description="FAD-binding" evidence="1">
    <location>
        <begin position="3"/>
        <end position="316"/>
    </location>
</feature>
<dbReference type="GO" id="GO:0004497">
    <property type="term" value="F:monooxygenase activity"/>
    <property type="evidence" value="ECO:0007669"/>
    <property type="project" value="UniProtKB-KW"/>
</dbReference>
<dbReference type="InterPro" id="IPR036188">
    <property type="entry name" value="FAD/NAD-bd_sf"/>
</dbReference>
<reference evidence="2" key="1">
    <citation type="journal article" date="2018" name="J. Ind. Microbiol. Biotechnol.">
        <title>Genome mining reveals uncommon alkylpyrones as type III PKS products from myxobacteria.</title>
        <authorList>
            <person name="Hug J.J."/>
            <person name="Panter F."/>
            <person name="Krug D."/>
            <person name="Muller R."/>
        </authorList>
    </citation>
    <scope>NUCLEOTIDE SEQUENCE</scope>
    <source>
        <strain evidence="2">MSr9139</strain>
    </source>
</reference>
<evidence type="ECO:0000313" key="2">
    <source>
        <dbReference type="EMBL" id="AYM52953.1"/>
    </source>
</evidence>
<organism evidence="2">
    <name type="scientific">Jahnella sp. MSr9139</name>
    <dbReference type="NCBI Taxonomy" id="1434086"/>
    <lineage>
        <taxon>Bacteria</taxon>
        <taxon>Pseudomonadati</taxon>
        <taxon>Myxococcota</taxon>
        <taxon>Polyangia</taxon>
        <taxon>Polyangiales</taxon>
        <taxon>Polyangiaceae</taxon>
        <taxon>Jahnella</taxon>
    </lineage>
</organism>
<keyword evidence="2" id="KW-0560">Oxidoreductase</keyword>
<dbReference type="AlphaFoldDB" id="A0A3Q8I8Z1"/>
<sequence length="366" mass="38290">MIRCDVAVVGGGPAGLAVAIAAARRGLGAVVVERGPLPVDKACGEGLLPGGVAALERAGVLPLLAPAARAPLEGVRYVQEDGSSAEGCFPAPRGLGVRRTALAEALLARARALGVDVRSPCAALGHHRTEGGVELTTAHGPVAAKLLVAADGLGSRLRRMEGLEIPAAGPRRFGLRRHYQVRPWSPFVEVHLADGAEAYVTPVGPDRVGVALLWAGARPPGPGGGFDPLLARFPALAARLAGAAPTSRLRGAGPFARAARARVADRIALVGDAAGYVDALTGEGLSLAFRCAEALGELLPEALARGATREALWPYELAFQRIFRKYAWLTRGLLHLAARPRLRRPLVRWLSRNPRAFDVLLEHALA</sequence>
<keyword evidence="2" id="KW-0503">Monooxygenase</keyword>
<dbReference type="GO" id="GO:0071949">
    <property type="term" value="F:FAD binding"/>
    <property type="evidence" value="ECO:0007669"/>
    <property type="project" value="InterPro"/>
</dbReference>
<dbReference type="SUPFAM" id="SSF51905">
    <property type="entry name" value="FAD/NAD(P)-binding domain"/>
    <property type="match status" value="1"/>
</dbReference>
<dbReference type="Pfam" id="PF01494">
    <property type="entry name" value="FAD_binding_3"/>
    <property type="match status" value="1"/>
</dbReference>
<protein>
    <submittedName>
        <fullName evidence="2">Monooxygenase FAD-binding protein</fullName>
    </submittedName>
</protein>
<dbReference type="Gene3D" id="3.50.50.60">
    <property type="entry name" value="FAD/NAD(P)-binding domain"/>
    <property type="match status" value="1"/>
</dbReference>
<dbReference type="PRINTS" id="PR00420">
    <property type="entry name" value="RNGMNOXGNASE"/>
</dbReference>